<comment type="caution">
    <text evidence="3">The sequence shown here is derived from an EMBL/GenBank/DDBJ whole genome shotgun (WGS) entry which is preliminary data.</text>
</comment>
<dbReference type="Proteomes" id="UP000239156">
    <property type="component" value="Unassembled WGS sequence"/>
</dbReference>
<feature type="compositionally biased region" description="Basic residues" evidence="2">
    <location>
        <begin position="878"/>
        <end position="891"/>
    </location>
</feature>
<protein>
    <submittedName>
        <fullName evidence="3">Uncharacterized protein</fullName>
    </submittedName>
</protein>
<feature type="region of interest" description="Disordered" evidence="2">
    <location>
        <begin position="878"/>
        <end position="898"/>
    </location>
</feature>
<feature type="compositionally biased region" description="Acidic residues" evidence="2">
    <location>
        <begin position="615"/>
        <end position="628"/>
    </location>
</feature>
<evidence type="ECO:0000313" key="4">
    <source>
        <dbReference type="Proteomes" id="UP000239156"/>
    </source>
</evidence>
<feature type="region of interest" description="Disordered" evidence="2">
    <location>
        <begin position="599"/>
        <end position="725"/>
    </location>
</feature>
<reference evidence="3" key="1">
    <citation type="submission" date="2017-12" db="EMBL/GenBank/DDBJ databases">
        <title>Gene loss provides genomic basis for host adaptation in cereal stripe rust fungi.</title>
        <authorList>
            <person name="Xia C."/>
        </authorList>
    </citation>
    <scope>NUCLEOTIDE SEQUENCE [LARGE SCALE GENOMIC DNA]</scope>
    <source>
        <strain evidence="3">93-210</strain>
    </source>
</reference>
<proteinExistence type="predicted"/>
<organism evidence="3 4">
    <name type="scientific">Puccinia striiformis</name>
    <dbReference type="NCBI Taxonomy" id="27350"/>
    <lineage>
        <taxon>Eukaryota</taxon>
        <taxon>Fungi</taxon>
        <taxon>Dikarya</taxon>
        <taxon>Basidiomycota</taxon>
        <taxon>Pucciniomycotina</taxon>
        <taxon>Pucciniomycetes</taxon>
        <taxon>Pucciniales</taxon>
        <taxon>Pucciniaceae</taxon>
        <taxon>Puccinia</taxon>
    </lineage>
</organism>
<dbReference type="AlphaFoldDB" id="A0A2S4VRG9"/>
<name>A0A2S4VRG9_9BASI</name>
<dbReference type="VEuPathDB" id="FungiDB:PSTT_04767"/>
<evidence type="ECO:0000256" key="2">
    <source>
        <dbReference type="SAM" id="MobiDB-lite"/>
    </source>
</evidence>
<keyword evidence="4" id="KW-1185">Reference proteome</keyword>
<keyword evidence="1" id="KW-0175">Coiled coil</keyword>
<evidence type="ECO:0000256" key="1">
    <source>
        <dbReference type="SAM" id="Coils"/>
    </source>
</evidence>
<dbReference type="VEuPathDB" id="FungiDB:PSHT_10700"/>
<feature type="compositionally biased region" description="Basic and acidic residues" evidence="2">
    <location>
        <begin position="679"/>
        <end position="699"/>
    </location>
</feature>
<dbReference type="EMBL" id="PKSL01000033">
    <property type="protein sequence ID" value="POW12132.1"/>
    <property type="molecule type" value="Genomic_DNA"/>
</dbReference>
<feature type="non-terminal residue" evidence="3">
    <location>
        <position position="940"/>
    </location>
</feature>
<sequence>MVPRKKSVKATQKLSAVGIAPRQKLVKCNQQLSEELKFLEDENYARLKIRFDELERNMDLAMIQINSRLEAGIPPDAQNPAALNDKLKQLQGTSVALEAKISELESTCREILGRAQAQAKGAADLSARVKELGDNAVASNHQLKGKISELESTCCEILGGMEVEKNGQVAISSHNQAFHLSQDEIFSLRTDLDSIREAMRTSEEAIMKNNQELLKHGAELNEMQTLGKQVSERIENLEKSSRHSQKKFAGQASQIKSLLEGGQSVTQRQDLIDGQLKEVREIVLNLSEPKLPMVETTVQHQSMEIDAPASGIGLTMRILQTSWNLVNFLAYPKLNLGQTKKCNEVQEIQHRSLNAAIELLKQWVLSANKKELQPIFEQAMGNSNEIQKQRLELDALKDMKQQTSVLFFQIANEFEWISFITFLKTSTTQTSTELVQQRHQINSMLNLKAEVEQKILGLEQAHEINKTILSKANSDIHSLMQQNQLISQRQNHIDNNFSEFQKQSEVLLGKAHPPTDIQNELQVTKVACDFPEFQLLIDQMKRMQETVIKLSNFMIMQMKLCPQNENPIQKESLTTNPRAQKSPILVEDGFVTVEEGLSDAEGCTSNFPRRRGVQDESDIDADDEDEDELNQRQCASEMSWSKRAPPNFPANSGGRDYTDKDSDLLPDPNHPSTSSRPFRAPEKIKKREKWIRIDKENTPRKPKKKSLRQERKNMQTEEEEDNKNLSNAVQMHIQILTGLQRHKDAFPCSPSLEELEKLPVLEEVVVNDYIKIFRADYDFLRDSVTRAKNLIQIHLDYRITEMTKDFKRSANAQQIRLETCRATPEYHRYQNLFEDECLCSLDESVADLDGNTRIKHVPVWRSNKATSLVEAIDERTKANRSKLRSGRKPGKHISQGVDGPIGSNKVSCQLPEDCYGQLWMNSLDMKQRRKLRVKCAIFLE</sequence>
<accession>A0A2S4VRG9</accession>
<feature type="coiled-coil region" evidence="1">
    <location>
        <begin position="22"/>
        <end position="107"/>
    </location>
</feature>
<evidence type="ECO:0000313" key="3">
    <source>
        <dbReference type="EMBL" id="POW12132.1"/>
    </source>
</evidence>
<gene>
    <name evidence="3" type="ORF">PSTT_04767</name>
</gene>